<accession>A0A6C0CKV3</accession>
<dbReference type="CDD" id="cd01673">
    <property type="entry name" value="dNK"/>
    <property type="match status" value="1"/>
</dbReference>
<dbReference type="SUPFAM" id="SSF52540">
    <property type="entry name" value="P-loop containing nucleoside triphosphate hydrolases"/>
    <property type="match status" value="1"/>
</dbReference>
<protein>
    <recommendedName>
        <fullName evidence="1">Deoxynucleoside kinase domain-containing protein</fullName>
    </recommendedName>
</protein>
<dbReference type="PANTHER" id="PTHR10513:SF35">
    <property type="entry name" value="DEOXYADENOSINE KINASE"/>
    <property type="match status" value="1"/>
</dbReference>
<dbReference type="Gene3D" id="3.40.50.300">
    <property type="entry name" value="P-loop containing nucleotide triphosphate hydrolases"/>
    <property type="match status" value="1"/>
</dbReference>
<evidence type="ECO:0000313" key="2">
    <source>
        <dbReference type="EMBL" id="QHT05238.1"/>
    </source>
</evidence>
<organism evidence="2">
    <name type="scientific">viral metagenome</name>
    <dbReference type="NCBI Taxonomy" id="1070528"/>
    <lineage>
        <taxon>unclassified sequences</taxon>
        <taxon>metagenomes</taxon>
        <taxon>organismal metagenomes</taxon>
    </lineage>
</organism>
<dbReference type="InterPro" id="IPR050566">
    <property type="entry name" value="Deoxyribonucleoside_kinase"/>
</dbReference>
<dbReference type="GO" id="GO:0005524">
    <property type="term" value="F:ATP binding"/>
    <property type="evidence" value="ECO:0007669"/>
    <property type="project" value="InterPro"/>
</dbReference>
<dbReference type="InterPro" id="IPR027417">
    <property type="entry name" value="P-loop_NTPase"/>
</dbReference>
<dbReference type="AlphaFoldDB" id="A0A6C0CKV3"/>
<dbReference type="GO" id="GO:0019136">
    <property type="term" value="F:deoxynucleoside kinase activity"/>
    <property type="evidence" value="ECO:0007669"/>
    <property type="project" value="InterPro"/>
</dbReference>
<dbReference type="InterPro" id="IPR002624">
    <property type="entry name" value="DCK/DGK"/>
</dbReference>
<dbReference type="PANTHER" id="PTHR10513">
    <property type="entry name" value="DEOXYNUCLEOSIDE KINASE"/>
    <property type="match status" value="1"/>
</dbReference>
<evidence type="ECO:0000259" key="1">
    <source>
        <dbReference type="Pfam" id="PF01712"/>
    </source>
</evidence>
<dbReference type="EMBL" id="MN739451">
    <property type="protein sequence ID" value="QHT05238.1"/>
    <property type="molecule type" value="Genomic_DNA"/>
</dbReference>
<dbReference type="InterPro" id="IPR031314">
    <property type="entry name" value="DNK_dom"/>
</dbReference>
<sequence>MDFSSTRPRIVTIEGNIGAGKTTLINTLKTKYKSRNDVLFLEEPVDVWSTVKQYGKTMLELFYKDPKKYSFAFQIMAYNTRLKMLETAIYNANGIKLIIMERSLDADKNIFAKMLYDDGMMEDCMYQIYLQMSNEGMRKYMADGILWLDVDPNTCKKRIQKRNREGEENISLEYLQKCDSYHKEWLSADTGFVFRIDDTPDWDTLETYLLQN</sequence>
<dbReference type="GO" id="GO:0005737">
    <property type="term" value="C:cytoplasm"/>
    <property type="evidence" value="ECO:0007669"/>
    <property type="project" value="TreeGrafter"/>
</dbReference>
<dbReference type="Pfam" id="PF01712">
    <property type="entry name" value="dNK"/>
    <property type="match status" value="1"/>
</dbReference>
<dbReference type="PIRSF" id="PIRSF000705">
    <property type="entry name" value="DNK"/>
    <property type="match status" value="1"/>
</dbReference>
<feature type="domain" description="Deoxynucleoside kinase" evidence="1">
    <location>
        <begin position="12"/>
        <end position="188"/>
    </location>
</feature>
<proteinExistence type="predicted"/>
<reference evidence="2" key="1">
    <citation type="journal article" date="2020" name="Nature">
        <title>Giant virus diversity and host interactions through global metagenomics.</title>
        <authorList>
            <person name="Schulz F."/>
            <person name="Roux S."/>
            <person name="Paez-Espino D."/>
            <person name="Jungbluth S."/>
            <person name="Walsh D.A."/>
            <person name="Denef V.J."/>
            <person name="McMahon K.D."/>
            <person name="Konstantinidis K.T."/>
            <person name="Eloe-Fadrosh E.A."/>
            <person name="Kyrpides N.C."/>
            <person name="Woyke T."/>
        </authorList>
    </citation>
    <scope>NUCLEOTIDE SEQUENCE</scope>
    <source>
        <strain evidence="2">GVMAG-M-3300021375-17</strain>
    </source>
</reference>
<name>A0A6C0CKV3_9ZZZZ</name>